<dbReference type="EMBL" id="MUKV01000017">
    <property type="protein sequence ID" value="OQS38041.1"/>
    <property type="molecule type" value="Genomic_DNA"/>
</dbReference>
<dbReference type="InterPro" id="IPR000835">
    <property type="entry name" value="HTH_MarR-typ"/>
</dbReference>
<dbReference type="Pfam" id="PF01047">
    <property type="entry name" value="MarR"/>
    <property type="match status" value="1"/>
</dbReference>
<evidence type="ECO:0000313" key="2">
    <source>
        <dbReference type="EMBL" id="MBO0416628.1"/>
    </source>
</evidence>
<proteinExistence type="predicted"/>
<dbReference type="AlphaFoldDB" id="A0A1W0CTI0"/>
<dbReference type="PANTHER" id="PTHR33164:SF13">
    <property type="entry name" value="4-HYDROXYPHENYLACETATE CATABOLISM PROTEIN"/>
    <property type="match status" value="1"/>
</dbReference>
<dbReference type="InterPro" id="IPR036388">
    <property type="entry name" value="WH-like_DNA-bd_sf"/>
</dbReference>
<dbReference type="Gene3D" id="1.10.10.10">
    <property type="entry name" value="Winged helix-like DNA-binding domain superfamily/Winged helix DNA-binding domain"/>
    <property type="match status" value="1"/>
</dbReference>
<dbReference type="SMART" id="SM00347">
    <property type="entry name" value="HTH_MARR"/>
    <property type="match status" value="1"/>
</dbReference>
<evidence type="ECO:0000313" key="3">
    <source>
        <dbReference type="EMBL" id="OQS38041.1"/>
    </source>
</evidence>
<dbReference type="GO" id="GO:0006950">
    <property type="term" value="P:response to stress"/>
    <property type="evidence" value="ECO:0007669"/>
    <property type="project" value="TreeGrafter"/>
</dbReference>
<evidence type="ECO:0000313" key="4">
    <source>
        <dbReference type="Proteomes" id="UP000192721"/>
    </source>
</evidence>
<feature type="domain" description="HTH marR-type" evidence="1">
    <location>
        <begin position="10"/>
        <end position="142"/>
    </location>
</feature>
<dbReference type="SUPFAM" id="SSF46785">
    <property type="entry name" value="Winged helix' DNA-binding domain"/>
    <property type="match status" value="1"/>
</dbReference>
<dbReference type="GO" id="GO:0003677">
    <property type="term" value="F:DNA binding"/>
    <property type="evidence" value="ECO:0007669"/>
    <property type="project" value="InterPro"/>
</dbReference>
<protein>
    <submittedName>
        <fullName evidence="2">Homoprotocatechuate degradation operon regulator HpaR</fullName>
    </submittedName>
    <submittedName>
        <fullName evidence="3">Homoprotocatechuate degradation operon regulator, HpaR</fullName>
    </submittedName>
</protein>
<dbReference type="InterPro" id="IPR012712">
    <property type="entry name" value="HpaR/FarR"/>
</dbReference>
<dbReference type="GO" id="GO:0045892">
    <property type="term" value="P:negative regulation of DNA-templated transcription"/>
    <property type="evidence" value="ECO:0007669"/>
    <property type="project" value="InterPro"/>
</dbReference>
<dbReference type="GeneID" id="58559935"/>
<dbReference type="PROSITE" id="PS50995">
    <property type="entry name" value="HTH_MARR_2"/>
    <property type="match status" value="1"/>
</dbReference>
<dbReference type="InterPro" id="IPR036390">
    <property type="entry name" value="WH_DNA-bd_sf"/>
</dbReference>
<sequence>MTNKNIKLHNQRLPQHLLRARESVMAYFRPILNRYGVTEQQWRILRVLEDFGDQEAGVIADRACILPPSLTGILVRMEKAGLIHRQRDHIDSRRLIISMSRDGRELIQQISPLAEDCYRQIESHLGQEKLTQLLGLLDDLEKLPAPRVG</sequence>
<dbReference type="PANTHER" id="PTHR33164">
    <property type="entry name" value="TRANSCRIPTIONAL REGULATOR, MARR FAMILY"/>
    <property type="match status" value="1"/>
</dbReference>
<dbReference type="InterPro" id="IPR039422">
    <property type="entry name" value="MarR/SlyA-like"/>
</dbReference>
<gene>
    <name evidence="2" type="primary">hpaR</name>
    <name evidence="3" type="ORF">B0T45_13630</name>
    <name evidence="2" type="ORF">J1C50_14025</name>
</gene>
<dbReference type="GO" id="GO:0003700">
    <property type="term" value="F:DNA-binding transcription factor activity"/>
    <property type="evidence" value="ECO:0007669"/>
    <property type="project" value="InterPro"/>
</dbReference>
<organism evidence="3 4">
    <name type="scientific">Chromobacterium haemolyticum</name>
    <dbReference type="NCBI Taxonomy" id="394935"/>
    <lineage>
        <taxon>Bacteria</taxon>
        <taxon>Pseudomonadati</taxon>
        <taxon>Pseudomonadota</taxon>
        <taxon>Betaproteobacteria</taxon>
        <taxon>Neisseriales</taxon>
        <taxon>Chromobacteriaceae</taxon>
        <taxon>Chromobacterium</taxon>
    </lineage>
</organism>
<dbReference type="NCBIfam" id="TIGR02337">
    <property type="entry name" value="HpaR"/>
    <property type="match status" value="1"/>
</dbReference>
<comment type="caution">
    <text evidence="3">The sequence shown here is derived from an EMBL/GenBank/DDBJ whole genome shotgun (WGS) entry which is preliminary data.</text>
</comment>
<reference evidence="2 5" key="2">
    <citation type="submission" date="2021-03" db="EMBL/GenBank/DDBJ databases">
        <title>First Case of infection caused by Chromobacterium haemolyticum derived from water in China.</title>
        <authorList>
            <person name="Chen J."/>
            <person name="Liu C."/>
        </authorList>
    </citation>
    <scope>NUCLEOTIDE SEQUENCE [LARGE SCALE GENOMIC DNA]</scope>
    <source>
        <strain evidence="2 5">WJ-5</strain>
    </source>
</reference>
<name>A0A1W0CTI0_9NEIS</name>
<accession>A0A1W0CTI0</accession>
<dbReference type="Proteomes" id="UP000664349">
    <property type="component" value="Unassembled WGS sequence"/>
</dbReference>
<dbReference type="EMBL" id="JAFLRD010000010">
    <property type="protein sequence ID" value="MBO0416628.1"/>
    <property type="molecule type" value="Genomic_DNA"/>
</dbReference>
<keyword evidence="5" id="KW-1185">Reference proteome</keyword>
<evidence type="ECO:0000313" key="5">
    <source>
        <dbReference type="Proteomes" id="UP000664349"/>
    </source>
</evidence>
<dbReference type="OrthoDB" id="8588347at2"/>
<evidence type="ECO:0000259" key="1">
    <source>
        <dbReference type="PROSITE" id="PS50995"/>
    </source>
</evidence>
<reference evidence="3 4" key="1">
    <citation type="submission" date="2017-02" db="EMBL/GenBank/DDBJ databases">
        <title>Chromobacterium haemolyticum H5244.</title>
        <authorList>
            <person name="Gulvik C.A."/>
        </authorList>
    </citation>
    <scope>NUCLEOTIDE SEQUENCE [LARGE SCALE GENOMIC DNA]</scope>
    <source>
        <strain evidence="3 4">H5244</strain>
    </source>
</reference>
<dbReference type="Proteomes" id="UP000192721">
    <property type="component" value="Unassembled WGS sequence"/>
</dbReference>
<dbReference type="RefSeq" id="WP_051002808.1">
    <property type="nucleotide sequence ID" value="NZ_AP019312.1"/>
</dbReference>